<dbReference type="InterPro" id="IPR029039">
    <property type="entry name" value="Flavoprotein-like_sf"/>
</dbReference>
<feature type="domain" description="NADPH-dependent FMN reductase-like" evidence="1">
    <location>
        <begin position="5"/>
        <end position="76"/>
    </location>
</feature>
<protein>
    <submittedName>
        <fullName evidence="2">NADPH-dependent FMN reductase</fullName>
    </submittedName>
</protein>
<dbReference type="InterPro" id="IPR005025">
    <property type="entry name" value="FMN_Rdtase-like_dom"/>
</dbReference>
<dbReference type="SUPFAM" id="SSF52218">
    <property type="entry name" value="Flavoproteins"/>
    <property type="match status" value="1"/>
</dbReference>
<evidence type="ECO:0000259" key="1">
    <source>
        <dbReference type="Pfam" id="PF03358"/>
    </source>
</evidence>
<evidence type="ECO:0000313" key="2">
    <source>
        <dbReference type="EMBL" id="SDI65246.1"/>
    </source>
</evidence>
<dbReference type="AlphaFoldDB" id="A0A1G8MBE2"/>
<reference evidence="3" key="1">
    <citation type="submission" date="2016-10" db="EMBL/GenBank/DDBJ databases">
        <authorList>
            <person name="Varghese N."/>
            <person name="Submissions S."/>
        </authorList>
    </citation>
    <scope>NUCLEOTIDE SEQUENCE [LARGE SCALE GENOMIC DNA]</scope>
    <source>
        <strain evidence="3">CGMCC 1.11012</strain>
    </source>
</reference>
<evidence type="ECO:0000313" key="3">
    <source>
        <dbReference type="Proteomes" id="UP000199050"/>
    </source>
</evidence>
<proteinExistence type="predicted"/>
<accession>A0A1G8MBE2</accession>
<dbReference type="GO" id="GO:0016491">
    <property type="term" value="F:oxidoreductase activity"/>
    <property type="evidence" value="ECO:0007669"/>
    <property type="project" value="InterPro"/>
</dbReference>
<keyword evidence="3" id="KW-1185">Reference proteome</keyword>
<dbReference type="STRING" id="1174501.SAMN05216192_10757"/>
<name>A0A1G8MBE2_9BACL</name>
<dbReference type="Proteomes" id="UP000199050">
    <property type="component" value="Unassembled WGS sequence"/>
</dbReference>
<dbReference type="EMBL" id="FNDX01000007">
    <property type="protein sequence ID" value="SDI65246.1"/>
    <property type="molecule type" value="Genomic_DNA"/>
</dbReference>
<dbReference type="Gene3D" id="3.40.50.360">
    <property type="match status" value="1"/>
</dbReference>
<sequence>MTTLNIGIILGSTRKGRVSPQVGEWVKGIADARGDANYEIVDIADFKLPLLGESDDYAPAAAWAAKLATLDGFVFIA</sequence>
<gene>
    <name evidence="2" type="ORF">SAMN05216192_10757</name>
</gene>
<organism evidence="2 3">
    <name type="scientific">Paenibacillus typhae</name>
    <dbReference type="NCBI Taxonomy" id="1174501"/>
    <lineage>
        <taxon>Bacteria</taxon>
        <taxon>Bacillati</taxon>
        <taxon>Bacillota</taxon>
        <taxon>Bacilli</taxon>
        <taxon>Bacillales</taxon>
        <taxon>Paenibacillaceae</taxon>
        <taxon>Paenibacillus</taxon>
    </lineage>
</organism>
<dbReference type="Pfam" id="PF03358">
    <property type="entry name" value="FMN_red"/>
    <property type="match status" value="1"/>
</dbReference>